<proteinExistence type="predicted"/>
<keyword evidence="1" id="KW-1133">Transmembrane helix</keyword>
<dbReference type="AlphaFoldDB" id="I4HWV7"/>
<gene>
    <name evidence="2" type="ORF">MICAH_400012</name>
</gene>
<dbReference type="Proteomes" id="UP000004775">
    <property type="component" value="Unassembled WGS sequence"/>
</dbReference>
<feature type="transmembrane region" description="Helical" evidence="1">
    <location>
        <begin position="20"/>
        <end position="38"/>
    </location>
</feature>
<evidence type="ECO:0000256" key="1">
    <source>
        <dbReference type="SAM" id="Phobius"/>
    </source>
</evidence>
<dbReference type="HOGENOM" id="CLU_1223576_0_0_3"/>
<organism evidence="2 3">
    <name type="scientific">Microcystis aeruginosa PCC 9809</name>
    <dbReference type="NCBI Taxonomy" id="1160285"/>
    <lineage>
        <taxon>Bacteria</taxon>
        <taxon>Bacillati</taxon>
        <taxon>Cyanobacteriota</taxon>
        <taxon>Cyanophyceae</taxon>
        <taxon>Oscillatoriophycideae</taxon>
        <taxon>Chroococcales</taxon>
        <taxon>Microcystaceae</taxon>
        <taxon>Microcystis</taxon>
    </lineage>
</organism>
<reference evidence="2 3" key="1">
    <citation type="submission" date="2012-04" db="EMBL/GenBank/DDBJ databases">
        <authorList>
            <person name="Genoscope - CEA"/>
        </authorList>
    </citation>
    <scope>NUCLEOTIDE SEQUENCE [LARGE SCALE GENOMIC DNA]</scope>
    <source>
        <strain evidence="2 3">9809</strain>
    </source>
</reference>
<name>I4HWV7_MICAE</name>
<accession>I4HWV7</accession>
<dbReference type="PROSITE" id="PS51257">
    <property type="entry name" value="PROKAR_LIPOPROTEIN"/>
    <property type="match status" value="1"/>
</dbReference>
<dbReference type="PATRIC" id="fig|449447.4.peg.4273"/>
<evidence type="ECO:0000313" key="3">
    <source>
        <dbReference type="Proteomes" id="UP000004775"/>
    </source>
</evidence>
<sequence>MLSSLKQSIKLTTRTQLKIFVVLILLTVILLSCFSVIVDRKSMSNNIANLVKQAEVSELEASLTSEKSVYTLAENIRLNWKLTNKVNEDILLVSHYVTPQGNHYDNLQLRVIGEGQREPILIPLSTARYATAKIVCLLKPGKSLSHTLNLTDWLRLKNIELGSGHFDITATYQVTEKERSVTNWIMCDEVNQEGEFPQQWQTGSAQPVWHGIVESNKIQINILDEN</sequence>
<dbReference type="EMBL" id="CAIO01000335">
    <property type="protein sequence ID" value="CCI26531.1"/>
    <property type="molecule type" value="Genomic_DNA"/>
</dbReference>
<keyword evidence="1" id="KW-0812">Transmembrane</keyword>
<protein>
    <submittedName>
        <fullName evidence="2">Uncharacterized protein</fullName>
    </submittedName>
</protein>
<evidence type="ECO:0000313" key="2">
    <source>
        <dbReference type="EMBL" id="CCI26531.1"/>
    </source>
</evidence>
<keyword evidence="1" id="KW-0472">Membrane</keyword>
<comment type="caution">
    <text evidence="2">The sequence shown here is derived from an EMBL/GenBank/DDBJ whole genome shotgun (WGS) entry which is preliminary data.</text>
</comment>